<sequence length="218" mass="24099">MPITLARNLHLCFFSKIRRPLSPQLTRPPEDHTHSPPITTTLIKNFNTLYDLTADPSTPNSTTTSRYYGFTSSESEPDVISGDGAGSGVDFSTVFASQRFFFSTPGTSNSIIESFSSSRENDVILAGNGLAIQTYSPDPFMDFRKSMQEMVEARGLIDVRANWDYLHDLLLCYLSLNPKSTHKFIVGAFADLLVSLMASPAGESRRRRSGFSGDKSVH</sequence>
<evidence type="ECO:0000256" key="5">
    <source>
        <dbReference type="ARBA" id="ARBA00023242"/>
    </source>
</evidence>
<comment type="subcellular location">
    <subcellularLocation>
        <location evidence="1 6">Nucleus</location>
    </subcellularLocation>
</comment>
<dbReference type="GO" id="GO:0005634">
    <property type="term" value="C:nucleus"/>
    <property type="evidence" value="ECO:0007669"/>
    <property type="project" value="UniProtKB-SubCell"/>
</dbReference>
<comment type="caution">
    <text evidence="8">The sequence shown here is derived from an EMBL/GenBank/DDBJ whole genome shotgun (WGS) entry which is preliminary data.</text>
</comment>
<dbReference type="NCBIfam" id="TIGR01568">
    <property type="entry name" value="A_thal_3678"/>
    <property type="match status" value="1"/>
</dbReference>
<name>A0AAN8ZNZ3_9MAGN</name>
<keyword evidence="2 6" id="KW-0678">Repressor</keyword>
<dbReference type="Proteomes" id="UP001370490">
    <property type="component" value="Unassembled WGS sequence"/>
</dbReference>
<keyword evidence="5 6" id="KW-0539">Nucleus</keyword>
<evidence type="ECO:0000259" key="7">
    <source>
        <dbReference type="PROSITE" id="PS51754"/>
    </source>
</evidence>
<dbReference type="GO" id="GO:0045892">
    <property type="term" value="P:negative regulation of DNA-templated transcription"/>
    <property type="evidence" value="ECO:0007669"/>
    <property type="project" value="UniProtKB-UniRule"/>
</dbReference>
<comment type="function">
    <text evidence="6">Transcriptional repressor that regulates multiple aspects of plant growth and development.</text>
</comment>
<dbReference type="InterPro" id="IPR006458">
    <property type="entry name" value="Ovate_C"/>
</dbReference>
<organism evidence="8 9">
    <name type="scientific">Dillenia turbinata</name>
    <dbReference type="NCBI Taxonomy" id="194707"/>
    <lineage>
        <taxon>Eukaryota</taxon>
        <taxon>Viridiplantae</taxon>
        <taxon>Streptophyta</taxon>
        <taxon>Embryophyta</taxon>
        <taxon>Tracheophyta</taxon>
        <taxon>Spermatophyta</taxon>
        <taxon>Magnoliopsida</taxon>
        <taxon>eudicotyledons</taxon>
        <taxon>Gunneridae</taxon>
        <taxon>Pentapetalae</taxon>
        <taxon>Dilleniales</taxon>
        <taxon>Dilleniaceae</taxon>
        <taxon>Dillenia</taxon>
    </lineage>
</organism>
<dbReference type="EMBL" id="JBAMMX010000005">
    <property type="protein sequence ID" value="KAK6940800.1"/>
    <property type="molecule type" value="Genomic_DNA"/>
</dbReference>
<dbReference type="InterPro" id="IPR038933">
    <property type="entry name" value="Ovate"/>
</dbReference>
<evidence type="ECO:0000256" key="3">
    <source>
        <dbReference type="ARBA" id="ARBA00023015"/>
    </source>
</evidence>
<dbReference type="AlphaFoldDB" id="A0AAN8ZNZ3"/>
<keyword evidence="4 6" id="KW-0804">Transcription</keyword>
<accession>A0AAN8ZNZ3</accession>
<evidence type="ECO:0000256" key="2">
    <source>
        <dbReference type="ARBA" id="ARBA00022491"/>
    </source>
</evidence>
<evidence type="ECO:0000313" key="9">
    <source>
        <dbReference type="Proteomes" id="UP001370490"/>
    </source>
</evidence>
<dbReference type="PANTHER" id="PTHR33057">
    <property type="entry name" value="TRANSCRIPTION REPRESSOR OFP7-RELATED"/>
    <property type="match status" value="1"/>
</dbReference>
<feature type="domain" description="OVATE" evidence="7">
    <location>
        <begin position="132"/>
        <end position="195"/>
    </location>
</feature>
<protein>
    <recommendedName>
        <fullName evidence="6">Transcription repressor</fullName>
    </recommendedName>
    <alternativeName>
        <fullName evidence="6">Ovate family protein</fullName>
    </alternativeName>
</protein>
<keyword evidence="9" id="KW-1185">Reference proteome</keyword>
<keyword evidence="3 6" id="KW-0805">Transcription regulation</keyword>
<evidence type="ECO:0000256" key="1">
    <source>
        <dbReference type="ARBA" id="ARBA00004123"/>
    </source>
</evidence>
<proteinExistence type="predicted"/>
<gene>
    <name evidence="8" type="ORF">RJ641_030331</name>
</gene>
<evidence type="ECO:0000256" key="4">
    <source>
        <dbReference type="ARBA" id="ARBA00023163"/>
    </source>
</evidence>
<evidence type="ECO:0000313" key="8">
    <source>
        <dbReference type="EMBL" id="KAK6940800.1"/>
    </source>
</evidence>
<reference evidence="8 9" key="1">
    <citation type="submission" date="2023-12" db="EMBL/GenBank/DDBJ databases">
        <title>A high-quality genome assembly for Dillenia turbinata (Dilleniales).</title>
        <authorList>
            <person name="Chanderbali A."/>
        </authorList>
    </citation>
    <scope>NUCLEOTIDE SEQUENCE [LARGE SCALE GENOMIC DNA]</scope>
    <source>
        <strain evidence="8">LSX21</strain>
        <tissue evidence="8">Leaf</tissue>
    </source>
</reference>
<evidence type="ECO:0000256" key="6">
    <source>
        <dbReference type="RuleBase" id="RU367028"/>
    </source>
</evidence>
<dbReference type="PROSITE" id="PS51754">
    <property type="entry name" value="OVATE"/>
    <property type="match status" value="1"/>
</dbReference>
<dbReference type="Pfam" id="PF04844">
    <property type="entry name" value="Ovate"/>
    <property type="match status" value="1"/>
</dbReference>
<dbReference type="PANTHER" id="PTHR33057:SF21">
    <property type="entry name" value="TRANSCRIPTION REPRESSOR"/>
    <property type="match status" value="1"/>
</dbReference>